<gene>
    <name evidence="2" type="ORF">M6B38_334965</name>
</gene>
<reference evidence="2" key="1">
    <citation type="journal article" date="2023" name="GigaByte">
        <title>Genome assembly of the bearded iris, Iris pallida Lam.</title>
        <authorList>
            <person name="Bruccoleri R.E."/>
            <person name="Oakeley E.J."/>
            <person name="Faust A.M.E."/>
            <person name="Altorfer M."/>
            <person name="Dessus-Babus S."/>
            <person name="Burckhardt D."/>
            <person name="Oertli M."/>
            <person name="Naumann U."/>
            <person name="Petersen F."/>
            <person name="Wong J."/>
        </authorList>
    </citation>
    <scope>NUCLEOTIDE SEQUENCE</scope>
    <source>
        <strain evidence="2">GSM-AAB239-AS_SAM_17_03QT</strain>
    </source>
</reference>
<keyword evidence="1" id="KW-0812">Transmembrane</keyword>
<keyword evidence="1" id="KW-1133">Transmembrane helix</keyword>
<evidence type="ECO:0000256" key="1">
    <source>
        <dbReference type="SAM" id="Phobius"/>
    </source>
</evidence>
<sequence>MVNASLCYPFNIGYNFYLDSMVSVTFFKLLTFSFLLIPHYSVISLKILSLYLFYSIGFPNYSHCALDILIKCTTVISMYF</sequence>
<feature type="transmembrane region" description="Helical" evidence="1">
    <location>
        <begin position="29"/>
        <end position="53"/>
    </location>
</feature>
<reference evidence="2" key="2">
    <citation type="submission" date="2023-04" db="EMBL/GenBank/DDBJ databases">
        <authorList>
            <person name="Bruccoleri R.E."/>
            <person name="Oakeley E.J."/>
            <person name="Faust A.-M."/>
            <person name="Dessus-Babus S."/>
            <person name="Altorfer M."/>
            <person name="Burckhardt D."/>
            <person name="Oertli M."/>
            <person name="Naumann U."/>
            <person name="Petersen F."/>
            <person name="Wong J."/>
        </authorList>
    </citation>
    <scope>NUCLEOTIDE SEQUENCE</scope>
    <source>
        <strain evidence="2">GSM-AAB239-AS_SAM_17_03QT</strain>
        <tissue evidence="2">Leaf</tissue>
    </source>
</reference>
<dbReference type="EMBL" id="JANAVB010014400">
    <property type="protein sequence ID" value="KAJ6834372.1"/>
    <property type="molecule type" value="Genomic_DNA"/>
</dbReference>
<name>A0AAX6H0Q5_IRIPA</name>
<protein>
    <submittedName>
        <fullName evidence="2">Uncharacterized protein</fullName>
    </submittedName>
</protein>
<organism evidence="2 3">
    <name type="scientific">Iris pallida</name>
    <name type="common">Sweet iris</name>
    <dbReference type="NCBI Taxonomy" id="29817"/>
    <lineage>
        <taxon>Eukaryota</taxon>
        <taxon>Viridiplantae</taxon>
        <taxon>Streptophyta</taxon>
        <taxon>Embryophyta</taxon>
        <taxon>Tracheophyta</taxon>
        <taxon>Spermatophyta</taxon>
        <taxon>Magnoliopsida</taxon>
        <taxon>Liliopsida</taxon>
        <taxon>Asparagales</taxon>
        <taxon>Iridaceae</taxon>
        <taxon>Iridoideae</taxon>
        <taxon>Irideae</taxon>
        <taxon>Iris</taxon>
    </lineage>
</organism>
<comment type="caution">
    <text evidence="2">The sequence shown here is derived from an EMBL/GenBank/DDBJ whole genome shotgun (WGS) entry which is preliminary data.</text>
</comment>
<dbReference type="AlphaFoldDB" id="A0AAX6H0Q5"/>
<proteinExistence type="predicted"/>
<evidence type="ECO:0000313" key="2">
    <source>
        <dbReference type="EMBL" id="KAJ6834372.1"/>
    </source>
</evidence>
<accession>A0AAX6H0Q5</accession>
<keyword evidence="1" id="KW-0472">Membrane</keyword>
<dbReference type="Proteomes" id="UP001140949">
    <property type="component" value="Unassembled WGS sequence"/>
</dbReference>
<keyword evidence="3" id="KW-1185">Reference proteome</keyword>
<evidence type="ECO:0000313" key="3">
    <source>
        <dbReference type="Proteomes" id="UP001140949"/>
    </source>
</evidence>